<dbReference type="GO" id="GO:0004564">
    <property type="term" value="F:beta-fructofuranosidase activity"/>
    <property type="evidence" value="ECO:0007669"/>
    <property type="project" value="UniProtKB-EC"/>
</dbReference>
<dbReference type="SUPFAM" id="SSF75005">
    <property type="entry name" value="Arabinanase/levansucrase/invertase"/>
    <property type="match status" value="1"/>
</dbReference>
<dbReference type="CDD" id="cd18623">
    <property type="entry name" value="GH32_ScrB-like"/>
    <property type="match status" value="1"/>
</dbReference>
<dbReference type="Gene3D" id="2.115.10.20">
    <property type="entry name" value="Glycosyl hydrolase domain, family 43"/>
    <property type="match status" value="1"/>
</dbReference>
<feature type="domain" description="Glycosyl hydrolase family 32 N-terminal" evidence="6">
    <location>
        <begin position="31"/>
        <end position="336"/>
    </location>
</feature>
<keyword evidence="5" id="KW-0963">Cytoplasm</keyword>
<keyword evidence="5" id="KW-0119">Carbohydrate metabolism</keyword>
<protein>
    <recommendedName>
        <fullName evidence="4">Sucrose-6-phosphate hydrolase</fullName>
        <ecNumber evidence="4">3.2.1.26</ecNumber>
    </recommendedName>
    <alternativeName>
        <fullName evidence="5">Invertase</fullName>
    </alternativeName>
</protein>
<evidence type="ECO:0000256" key="1">
    <source>
        <dbReference type="ARBA" id="ARBA00009902"/>
    </source>
</evidence>
<evidence type="ECO:0000256" key="5">
    <source>
        <dbReference type="RuleBase" id="RU365015"/>
    </source>
</evidence>
<dbReference type="InterPro" id="IPR013189">
    <property type="entry name" value="Glyco_hydro_32_C"/>
</dbReference>
<keyword evidence="2 4" id="KW-0378">Hydrolase</keyword>
<dbReference type="GO" id="GO:0005737">
    <property type="term" value="C:cytoplasm"/>
    <property type="evidence" value="ECO:0007669"/>
    <property type="project" value="UniProtKB-SubCell"/>
</dbReference>
<dbReference type="PANTHER" id="PTHR43101:SF1">
    <property type="entry name" value="BETA-FRUCTOSIDASE"/>
    <property type="match status" value="1"/>
</dbReference>
<dbReference type="SUPFAM" id="SSF49899">
    <property type="entry name" value="Concanavalin A-like lectins/glucanases"/>
    <property type="match status" value="1"/>
</dbReference>
<dbReference type="SMART" id="SM00640">
    <property type="entry name" value="Glyco_32"/>
    <property type="match status" value="1"/>
</dbReference>
<comment type="similarity">
    <text evidence="1 4">Belongs to the glycosyl hydrolase 32 family.</text>
</comment>
<evidence type="ECO:0000313" key="9">
    <source>
        <dbReference type="Proteomes" id="UP000006690"/>
    </source>
</evidence>
<comment type="subcellular location">
    <subcellularLocation>
        <location evidence="5">Cytoplasm</location>
    </subcellularLocation>
</comment>
<dbReference type="AlphaFoldDB" id="A0A0H3L6L8"/>
<gene>
    <name evidence="8" type="primary">scrB</name>
    <name evidence="8" type="ordered locus">PAJ_3494</name>
</gene>
<dbReference type="Proteomes" id="UP000006690">
    <property type="component" value="Chromosome"/>
</dbReference>
<accession>A0A0H3L6L8</accession>
<dbReference type="PANTHER" id="PTHR43101">
    <property type="entry name" value="BETA-FRUCTOSIDASE"/>
    <property type="match status" value="1"/>
</dbReference>
<reference evidence="9" key="1">
    <citation type="journal article" date="2012" name="Appl. Microbiol. Biotechnol.">
        <title>The complete genome sequence of Pantoea ananatis AJ13355, an organism with great biotechnological potential.</title>
        <authorList>
            <person name="Hara Y."/>
            <person name="Kadotani N."/>
            <person name="Izui H."/>
            <person name="Katashkina J.I."/>
            <person name="Kuvaeva T.M."/>
            <person name="Andreeva I.G."/>
            <person name="Golubeva L.I."/>
            <person name="Malko D.B."/>
            <person name="Makeev V.J."/>
            <person name="Mashko S.V."/>
            <person name="Kozlov Y.I."/>
        </authorList>
    </citation>
    <scope>NUCLEOTIDE SEQUENCE [LARGE SCALE GENOMIC DNA]</scope>
    <source>
        <strain evidence="9">AJ13355</strain>
    </source>
</reference>
<feature type="domain" description="Glycosyl hydrolase family 32 C-terminal" evidence="7">
    <location>
        <begin position="414"/>
        <end position="445"/>
    </location>
</feature>
<dbReference type="Gene3D" id="2.60.120.560">
    <property type="entry name" value="Exo-inulinase, domain 1"/>
    <property type="match status" value="1"/>
</dbReference>
<evidence type="ECO:0000256" key="2">
    <source>
        <dbReference type="ARBA" id="ARBA00022801"/>
    </source>
</evidence>
<sequence>MALKNLLPAMLKAVMKGQPRAREDSHYPGWHLAPVTGLLNDPNGFIHFNGQYHLFYQWNALACEHKHKCWGHWRSADLLHWEHEPVALLPDEEYDRSGCYSGSAVDNNGELTLCYTGNVKFEDGSRTAWQCLAVQNGEGGFDKLGPVIPLPEGYTGHVRDPKVWRHGGYWYMVLGAQDAQLQGKVLLLRASDLRHWENLGEIAGSGLGGLGAAGYMWECPDMFTLGASTFLICCPQGIPREEKRYLNTHPCAWLSGTLDYENAHYSHGAFNELDAGFEFYAPQTTLTQDGRRLLVGWMGVPDGEEMRQPTVAFGWIHQMTCIRELTERNGRLYQQPVAELQALRLDEQRYRGPADGAPEMAARRLELVLTSGGDITLDFADTLRLSWHQETLCLARRSLENGEWLYRHWCGSARKLHILCDHSSVEIFINDGEGVMSSRYFPQHPARLRLSGSAEVTACYWSLRSCMVE</sequence>
<comment type="catalytic activity">
    <reaction evidence="4">
        <text>Hydrolysis of terminal non-reducing beta-D-fructofuranoside residues in beta-D-fructofuranosides.</text>
        <dbReference type="EC" id="3.2.1.26"/>
    </reaction>
</comment>
<dbReference type="HOGENOM" id="CLU_001528_7_1_6"/>
<evidence type="ECO:0000256" key="3">
    <source>
        <dbReference type="ARBA" id="ARBA00023295"/>
    </source>
</evidence>
<dbReference type="InterPro" id="IPR006232">
    <property type="entry name" value="Suc6P_hydrolase"/>
</dbReference>
<dbReference type="InterPro" id="IPR051214">
    <property type="entry name" value="GH32_Enzymes"/>
</dbReference>
<keyword evidence="3 4" id="KW-0326">Glycosidase</keyword>
<dbReference type="Pfam" id="PF00251">
    <property type="entry name" value="Glyco_hydro_32N"/>
    <property type="match status" value="1"/>
</dbReference>
<evidence type="ECO:0000313" key="8">
    <source>
        <dbReference type="EMBL" id="BAK13573.1"/>
    </source>
</evidence>
<dbReference type="GO" id="GO:0005985">
    <property type="term" value="P:sucrose metabolic process"/>
    <property type="evidence" value="ECO:0007669"/>
    <property type="project" value="UniProtKB-UniPathway"/>
</dbReference>
<comment type="pathway">
    <text evidence="5">Glycan biosynthesis; sucrose metabolism.</text>
</comment>
<dbReference type="PATRIC" id="fig|932677.3.peg.4027"/>
<evidence type="ECO:0000256" key="4">
    <source>
        <dbReference type="RuleBase" id="RU362110"/>
    </source>
</evidence>
<dbReference type="RefSeq" id="WP_014595106.1">
    <property type="nucleotide sequence ID" value="NC_017531.2"/>
</dbReference>
<dbReference type="InterPro" id="IPR013148">
    <property type="entry name" value="Glyco_hydro_32_N"/>
</dbReference>
<dbReference type="EMBL" id="AP012032">
    <property type="protein sequence ID" value="BAK13573.1"/>
    <property type="molecule type" value="Genomic_DNA"/>
</dbReference>
<evidence type="ECO:0000259" key="7">
    <source>
        <dbReference type="Pfam" id="PF08244"/>
    </source>
</evidence>
<dbReference type="UniPathway" id="UPA00238"/>
<dbReference type="InterPro" id="IPR018053">
    <property type="entry name" value="Glyco_hydro_32_AS"/>
</dbReference>
<comment type="function">
    <text evidence="5">Enables the bacterium to metabolize sucrose as a sole carbon source.</text>
</comment>
<dbReference type="InterPro" id="IPR001362">
    <property type="entry name" value="Glyco_hydro_32"/>
</dbReference>
<organism evidence="8 9">
    <name type="scientific">Pantoea ananatis (strain AJ13355)</name>
    <dbReference type="NCBI Taxonomy" id="932677"/>
    <lineage>
        <taxon>Bacteria</taxon>
        <taxon>Pseudomonadati</taxon>
        <taxon>Pseudomonadota</taxon>
        <taxon>Gammaproteobacteria</taxon>
        <taxon>Enterobacterales</taxon>
        <taxon>Erwiniaceae</taxon>
        <taxon>Pantoea</taxon>
    </lineage>
</organism>
<dbReference type="eggNOG" id="COG1621">
    <property type="taxonomic scope" value="Bacteria"/>
</dbReference>
<name>A0A0H3L6L8_PANAA</name>
<dbReference type="Pfam" id="PF08244">
    <property type="entry name" value="Glyco_hydro_32C"/>
    <property type="match status" value="1"/>
</dbReference>
<dbReference type="EC" id="3.2.1.26" evidence="4"/>
<dbReference type="InterPro" id="IPR023296">
    <property type="entry name" value="Glyco_hydro_beta-prop_sf"/>
</dbReference>
<proteinExistence type="inferred from homology"/>
<evidence type="ECO:0000259" key="6">
    <source>
        <dbReference type="Pfam" id="PF00251"/>
    </source>
</evidence>
<dbReference type="KEGG" id="paj:PAJ_3494"/>
<dbReference type="PROSITE" id="PS00609">
    <property type="entry name" value="GLYCOSYL_HYDROL_F32"/>
    <property type="match status" value="1"/>
</dbReference>
<dbReference type="OrthoDB" id="9801455at2"/>
<dbReference type="InterPro" id="IPR013320">
    <property type="entry name" value="ConA-like_dom_sf"/>
</dbReference>
<dbReference type="NCBIfam" id="TIGR01322">
    <property type="entry name" value="scrB_fam"/>
    <property type="match status" value="1"/>
</dbReference>